<feature type="compositionally biased region" description="Basic and acidic residues" evidence="7">
    <location>
        <begin position="555"/>
        <end position="571"/>
    </location>
</feature>
<proteinExistence type="predicted"/>
<dbReference type="InterPro" id="IPR017441">
    <property type="entry name" value="Protein_kinase_ATP_BS"/>
</dbReference>
<dbReference type="PROSITE" id="PS00108">
    <property type="entry name" value="PROTEIN_KINASE_ST"/>
    <property type="match status" value="1"/>
</dbReference>
<feature type="binding site" evidence="6">
    <location>
        <position position="283"/>
    </location>
    <ligand>
        <name>ATP</name>
        <dbReference type="ChEBI" id="CHEBI:30616"/>
    </ligand>
</feature>
<evidence type="ECO:0000256" key="3">
    <source>
        <dbReference type="ARBA" id="ARBA00022741"/>
    </source>
</evidence>
<evidence type="ECO:0000313" key="10">
    <source>
        <dbReference type="EMBL" id="CDJ56853.1"/>
    </source>
</evidence>
<dbReference type="EMBL" id="HG719143">
    <property type="protein sequence ID" value="CDJ56853.1"/>
    <property type="molecule type" value="Genomic_DNA"/>
</dbReference>
<evidence type="ECO:0000259" key="9">
    <source>
        <dbReference type="PROSITE" id="PS50011"/>
    </source>
</evidence>
<reference evidence="10" key="2">
    <citation type="submission" date="2013-10" db="EMBL/GenBank/DDBJ databases">
        <authorList>
            <person name="Aslett M."/>
        </authorList>
    </citation>
    <scope>NUCLEOTIDE SEQUENCE [LARGE SCALE GENOMIC DNA]</scope>
    <source>
        <strain evidence="10">Weybridge</strain>
    </source>
</reference>
<evidence type="ECO:0000256" key="8">
    <source>
        <dbReference type="SAM" id="SignalP"/>
    </source>
</evidence>
<feature type="domain" description="Protein kinase" evidence="9">
    <location>
        <begin position="255"/>
        <end position="547"/>
    </location>
</feature>
<keyword evidence="3 6" id="KW-0547">Nucleotide-binding</keyword>
<dbReference type="InterPro" id="IPR011009">
    <property type="entry name" value="Kinase-like_dom_sf"/>
</dbReference>
<dbReference type="SMART" id="SM00220">
    <property type="entry name" value="S_TKc"/>
    <property type="match status" value="1"/>
</dbReference>
<dbReference type="AlphaFoldDB" id="U6M187"/>
<feature type="compositionally biased region" description="Polar residues" evidence="7">
    <location>
        <begin position="610"/>
        <end position="624"/>
    </location>
</feature>
<keyword evidence="4 10" id="KW-0418">Kinase</keyword>
<dbReference type="GO" id="GO:0005524">
    <property type="term" value="F:ATP binding"/>
    <property type="evidence" value="ECO:0007669"/>
    <property type="project" value="UniProtKB-UniRule"/>
</dbReference>
<organism evidence="10 11">
    <name type="scientific">Eimeria maxima</name>
    <name type="common">Coccidian parasite</name>
    <dbReference type="NCBI Taxonomy" id="5804"/>
    <lineage>
        <taxon>Eukaryota</taxon>
        <taxon>Sar</taxon>
        <taxon>Alveolata</taxon>
        <taxon>Apicomplexa</taxon>
        <taxon>Conoidasida</taxon>
        <taxon>Coccidia</taxon>
        <taxon>Eucoccidiorida</taxon>
        <taxon>Eimeriorina</taxon>
        <taxon>Eimeriidae</taxon>
        <taxon>Eimeria</taxon>
    </lineage>
</organism>
<reference evidence="10" key="1">
    <citation type="submission" date="2013-10" db="EMBL/GenBank/DDBJ databases">
        <title>Genomic analysis of the causative agents of coccidiosis in chickens.</title>
        <authorList>
            <person name="Reid A.J."/>
            <person name="Blake D."/>
            <person name="Billington K."/>
            <person name="Browne H."/>
            <person name="Dunn M."/>
            <person name="Hung S."/>
            <person name="Kawahara F."/>
            <person name="Miranda-Saavedra D."/>
            <person name="Mourier T."/>
            <person name="Nagra H."/>
            <person name="Otto T.D."/>
            <person name="Rawlings N."/>
            <person name="Sanchez A."/>
            <person name="Sanders M."/>
            <person name="Subramaniam C."/>
            <person name="Tay Y."/>
            <person name="Dear P."/>
            <person name="Doerig C."/>
            <person name="Gruber A."/>
            <person name="Parkinson J."/>
            <person name="Shirley M."/>
            <person name="Wan K.L."/>
            <person name="Berriman M."/>
            <person name="Tomley F."/>
            <person name="Pain A."/>
        </authorList>
    </citation>
    <scope>NUCLEOTIDE SEQUENCE [LARGE SCALE GENOMIC DNA]</scope>
    <source>
        <strain evidence="10">Weybridge</strain>
    </source>
</reference>
<dbReference type="InterPro" id="IPR000719">
    <property type="entry name" value="Prot_kinase_dom"/>
</dbReference>
<dbReference type="InterPro" id="IPR008271">
    <property type="entry name" value="Ser/Thr_kinase_AS"/>
</dbReference>
<evidence type="ECO:0000256" key="7">
    <source>
        <dbReference type="SAM" id="MobiDB-lite"/>
    </source>
</evidence>
<feature type="compositionally biased region" description="Low complexity" evidence="7">
    <location>
        <begin position="575"/>
        <end position="586"/>
    </location>
</feature>
<evidence type="ECO:0000256" key="1">
    <source>
        <dbReference type="ARBA" id="ARBA00022527"/>
    </source>
</evidence>
<dbReference type="PROSITE" id="PS50011">
    <property type="entry name" value="PROTEIN_KINASE_DOM"/>
    <property type="match status" value="1"/>
</dbReference>
<dbReference type="InterPro" id="IPR050205">
    <property type="entry name" value="CDPK_Ser/Thr_kinases"/>
</dbReference>
<dbReference type="OMA" id="SIYGIWC"/>
<dbReference type="OrthoDB" id="346916at2759"/>
<keyword evidence="2" id="KW-0808">Transferase</keyword>
<gene>
    <name evidence="10" type="ORF">EMWEY_00025440</name>
</gene>
<keyword evidence="8" id="KW-0732">Signal</keyword>
<dbReference type="PROSITE" id="PS00107">
    <property type="entry name" value="PROTEIN_KINASE_ATP"/>
    <property type="match status" value="1"/>
</dbReference>
<evidence type="ECO:0000256" key="2">
    <source>
        <dbReference type="ARBA" id="ARBA00022679"/>
    </source>
</evidence>
<evidence type="ECO:0000256" key="6">
    <source>
        <dbReference type="PROSITE-ProRule" id="PRU10141"/>
    </source>
</evidence>
<dbReference type="PANTHER" id="PTHR24349">
    <property type="entry name" value="SERINE/THREONINE-PROTEIN KINASE"/>
    <property type="match status" value="1"/>
</dbReference>
<protein>
    <submittedName>
        <fullName evidence="10">Rhoptry kinase family protein ROP17, putative</fullName>
    </submittedName>
</protein>
<evidence type="ECO:0000256" key="4">
    <source>
        <dbReference type="ARBA" id="ARBA00022777"/>
    </source>
</evidence>
<accession>U6M187</accession>
<feature type="region of interest" description="Disordered" evidence="7">
    <location>
        <begin position="530"/>
        <end position="651"/>
    </location>
</feature>
<dbReference type="GeneID" id="25336530"/>
<keyword evidence="11" id="KW-1185">Reference proteome</keyword>
<dbReference type="SUPFAM" id="SSF56112">
    <property type="entry name" value="Protein kinase-like (PK-like)"/>
    <property type="match status" value="1"/>
</dbReference>
<feature type="chain" id="PRO_5004673179" evidence="8">
    <location>
        <begin position="20"/>
        <end position="651"/>
    </location>
</feature>
<keyword evidence="5 6" id="KW-0067">ATP-binding</keyword>
<evidence type="ECO:0000313" key="11">
    <source>
        <dbReference type="Proteomes" id="UP000030763"/>
    </source>
</evidence>
<dbReference type="Gene3D" id="1.10.510.10">
    <property type="entry name" value="Transferase(Phosphotransferase) domain 1"/>
    <property type="match status" value="1"/>
</dbReference>
<dbReference type="VEuPathDB" id="ToxoDB:EMWEY_00025440"/>
<sequence length="651" mass="71020">MMKVCCAGAAVLAVTAVTADLAAPKRITSSFLSLQPNQNSRLTYNQLIGENGNKQTPVYGRAHIFRRDNIEGNVESSGDTQTKTENESYGFSDLYETLRADVNGVSPAWAILDHLPDELPEAASSSLAAFNQLHALSPPGSNQKKSDGVERQTSGATSVLRALTRPFVAVGSAALRATRELRRYLSSPKLSCLLDVEDKKIGGSGSPIVAKAVGRLGSGRVTGFLRKVDEELELYLPRNQEVGYDCVDVRQRIVLRRGFPLGSGTFGFVVPFTSIRGAKYAGKLFQVRYGEQRTMNTVRKQLSILNYLPPGMDAATASHTLRLGLPLCVITKRSSPTIMELPTRGKLLNAIVLYPLLRGDLSYLTASLKYTRPEDRDVLLNLTQQVVRAVSDVHKLSLVHFDIKLPNFLVTARGSVLTGDLDGVKPFGSPVLPVMFTAAFAAPEVAGIVLKQDKTAVAEPTMDSWPLGISIYGIWCGGYPFSNDFRLLGADEQMEILHTVPSQTLVYDVECIESMPKEVSNLITQLLRPDPKDRLTPRQALASHPAMMLQVPGGEDVRSTEQEEMPSKTSEEEAAPLSTASTASTEEAGRPPSLSSSYVFVRPDMVPRGQSFQQKDAKTSSSNGYRFVGSYVREPEPVKHNYQQQQLPGSL</sequence>
<feature type="signal peptide" evidence="8">
    <location>
        <begin position="1"/>
        <end position="19"/>
    </location>
</feature>
<dbReference type="Pfam" id="PF00069">
    <property type="entry name" value="Pkinase"/>
    <property type="match status" value="1"/>
</dbReference>
<keyword evidence="1" id="KW-0723">Serine/threonine-protein kinase</keyword>
<name>U6M187_EIMMA</name>
<dbReference type="Gene3D" id="3.30.200.20">
    <property type="entry name" value="Phosphorylase Kinase, domain 1"/>
    <property type="match status" value="1"/>
</dbReference>
<dbReference type="Proteomes" id="UP000030763">
    <property type="component" value="Unassembled WGS sequence"/>
</dbReference>
<dbReference type="RefSeq" id="XP_013333503.1">
    <property type="nucleotide sequence ID" value="XM_013478049.1"/>
</dbReference>
<dbReference type="GO" id="GO:0004674">
    <property type="term" value="F:protein serine/threonine kinase activity"/>
    <property type="evidence" value="ECO:0007669"/>
    <property type="project" value="UniProtKB-KW"/>
</dbReference>
<feature type="compositionally biased region" description="Polar residues" evidence="7">
    <location>
        <begin position="641"/>
        <end position="651"/>
    </location>
</feature>
<evidence type="ECO:0000256" key="5">
    <source>
        <dbReference type="ARBA" id="ARBA00022840"/>
    </source>
</evidence>